<dbReference type="InterPro" id="IPR008271">
    <property type="entry name" value="Ser/Thr_kinase_AS"/>
</dbReference>
<dbReference type="PANTHER" id="PTHR43289:SF34">
    <property type="entry name" value="SERINE_THREONINE-PROTEIN KINASE YBDM-RELATED"/>
    <property type="match status" value="1"/>
</dbReference>
<dbReference type="SUPFAM" id="SSF56112">
    <property type="entry name" value="Protein kinase-like (PK-like)"/>
    <property type="match status" value="1"/>
</dbReference>
<sequence>MSDHPLTTLPQGYRRQPPEQPLRQLGPYQIEKTLGQGAAAVVYQARHSDGTRVALKVLHRAAGADAALREAFEREARILLKLNHPGIVRALDAGQIDGHYYMALTLVNGETLEALLARQKKLGEAPAIDIGVQVANALDYLHRRQIVHRDVKPGNILLDERSRAILFDFGAAIDLSVEQPKPGEVYGTPAFLAPEQARGDAVIDGRADLYALGVTLYRMVTGRKPFYGTRSELLEAHLFAVPPRPSQFTYISPALENVILIALAKNPADRYQTGAEMAAALLEARKQADGASTGNREISQRFLQWLRSAITPGE</sequence>
<keyword evidence="4" id="KW-0067">ATP-binding</keyword>
<evidence type="ECO:0000256" key="1">
    <source>
        <dbReference type="ARBA" id="ARBA00022679"/>
    </source>
</evidence>
<dbReference type="InterPro" id="IPR000719">
    <property type="entry name" value="Prot_kinase_dom"/>
</dbReference>
<dbReference type="PANTHER" id="PTHR43289">
    <property type="entry name" value="MITOGEN-ACTIVATED PROTEIN KINASE KINASE KINASE 20-RELATED"/>
    <property type="match status" value="1"/>
</dbReference>
<evidence type="ECO:0000256" key="5">
    <source>
        <dbReference type="SAM" id="MobiDB-lite"/>
    </source>
</evidence>
<comment type="caution">
    <text evidence="7">The sequence shown here is derived from an EMBL/GenBank/DDBJ whole genome shotgun (WGS) entry which is preliminary data.</text>
</comment>
<dbReference type="AlphaFoldDB" id="A0A7C1JUJ8"/>
<dbReference type="Gene3D" id="3.30.200.20">
    <property type="entry name" value="Phosphorylase Kinase, domain 1"/>
    <property type="match status" value="1"/>
</dbReference>
<keyword evidence="7" id="KW-0723">Serine/threonine-protein kinase</keyword>
<reference evidence="7" key="1">
    <citation type="journal article" date="2020" name="mSystems">
        <title>Genome- and Community-Level Interaction Insights into Carbon Utilization and Element Cycling Functions of Hydrothermarchaeota in Hydrothermal Sediment.</title>
        <authorList>
            <person name="Zhou Z."/>
            <person name="Liu Y."/>
            <person name="Xu W."/>
            <person name="Pan J."/>
            <person name="Luo Z.H."/>
            <person name="Li M."/>
        </authorList>
    </citation>
    <scope>NUCLEOTIDE SEQUENCE [LARGE SCALE GENOMIC DNA]</scope>
    <source>
        <strain evidence="7">SpSt-289</strain>
    </source>
</reference>
<feature type="region of interest" description="Disordered" evidence="5">
    <location>
        <begin position="1"/>
        <end position="21"/>
    </location>
</feature>
<dbReference type="PIRSF" id="PIRSF000654">
    <property type="entry name" value="Integrin-linked_kinase"/>
    <property type="match status" value="1"/>
</dbReference>
<evidence type="ECO:0000256" key="4">
    <source>
        <dbReference type="ARBA" id="ARBA00022840"/>
    </source>
</evidence>
<dbReference type="Gene3D" id="1.10.510.10">
    <property type="entry name" value="Transferase(Phosphotransferase) domain 1"/>
    <property type="match status" value="1"/>
</dbReference>
<keyword evidence="2" id="KW-0547">Nucleotide-binding</keyword>
<accession>A0A7C1JUJ8</accession>
<dbReference type="GO" id="GO:0005524">
    <property type="term" value="F:ATP binding"/>
    <property type="evidence" value="ECO:0007669"/>
    <property type="project" value="UniProtKB-KW"/>
</dbReference>
<name>A0A7C1JUJ8_9CHLR</name>
<organism evidence="7">
    <name type="scientific">Caldilinea aerophila</name>
    <dbReference type="NCBI Taxonomy" id="133453"/>
    <lineage>
        <taxon>Bacteria</taxon>
        <taxon>Bacillati</taxon>
        <taxon>Chloroflexota</taxon>
        <taxon>Caldilineae</taxon>
        <taxon>Caldilineales</taxon>
        <taxon>Caldilineaceae</taxon>
        <taxon>Caldilinea</taxon>
    </lineage>
</organism>
<protein>
    <submittedName>
        <fullName evidence="7">Serine/threonine protein kinase</fullName>
    </submittedName>
</protein>
<evidence type="ECO:0000313" key="7">
    <source>
        <dbReference type="EMBL" id="HDX32887.1"/>
    </source>
</evidence>
<keyword evidence="3 7" id="KW-0418">Kinase</keyword>
<dbReference type="Pfam" id="PF00069">
    <property type="entry name" value="Pkinase"/>
    <property type="match status" value="1"/>
</dbReference>
<keyword evidence="1" id="KW-0808">Transferase</keyword>
<proteinExistence type="predicted"/>
<feature type="domain" description="Protein kinase" evidence="6">
    <location>
        <begin position="28"/>
        <end position="282"/>
    </location>
</feature>
<gene>
    <name evidence="7" type="ORF">ENQ20_15570</name>
</gene>
<dbReference type="SMART" id="SM00220">
    <property type="entry name" value="S_TKc"/>
    <property type="match status" value="1"/>
</dbReference>
<evidence type="ECO:0000256" key="3">
    <source>
        <dbReference type="ARBA" id="ARBA00022777"/>
    </source>
</evidence>
<dbReference type="PROSITE" id="PS00108">
    <property type="entry name" value="PROTEIN_KINASE_ST"/>
    <property type="match status" value="1"/>
</dbReference>
<dbReference type="InterPro" id="IPR011009">
    <property type="entry name" value="Kinase-like_dom_sf"/>
</dbReference>
<dbReference type="CDD" id="cd14014">
    <property type="entry name" value="STKc_PknB_like"/>
    <property type="match status" value="1"/>
</dbReference>
<dbReference type="EMBL" id="DSMG01000165">
    <property type="protein sequence ID" value="HDX32887.1"/>
    <property type="molecule type" value="Genomic_DNA"/>
</dbReference>
<dbReference type="GO" id="GO:0004674">
    <property type="term" value="F:protein serine/threonine kinase activity"/>
    <property type="evidence" value="ECO:0007669"/>
    <property type="project" value="UniProtKB-KW"/>
</dbReference>
<evidence type="ECO:0000259" key="6">
    <source>
        <dbReference type="PROSITE" id="PS50011"/>
    </source>
</evidence>
<evidence type="ECO:0000256" key="2">
    <source>
        <dbReference type="ARBA" id="ARBA00022741"/>
    </source>
</evidence>
<dbReference type="PROSITE" id="PS50011">
    <property type="entry name" value="PROTEIN_KINASE_DOM"/>
    <property type="match status" value="1"/>
</dbReference>